<feature type="domain" description="Peptidase M3A/M3B catalytic" evidence="8">
    <location>
        <begin position="182"/>
        <end position="617"/>
    </location>
</feature>
<sequence length="629" mass="71882">MEAARQAIARMEAVKGKRTAHNTLTLYDEAQRQLDMVGAQAGLIENVSPDSATREAAEKLSQDVSAYGTELSLDPRAYQALRALDLSRQDAETRYYVQHELRDFTLAGVNKDDATRTKIKALREDLVKIGQDFDRHIRDDVRSVQAKPAELEGVPPDWLESHKPGADGAVKVTINYPDYIPVMTYAKNDDLRHRLYMEYNNRGYPKNVETLHQMLEKRNELAKTLGYSSWAEYITADKMAGDPKTVRTFIDRIVAISGARADREYQTLLKRKRQDDPTAQVVQPWESARYTDLIGKSEYNFDSQKARPYFEYDEVKQGVLDISSRMFGVQFRRVADAPVWDPSVECWEMMEGGKRVGRFYLDMHPRPNKYNHAAQFDVRTGIEGRQIPEAALVCNLPGGTPGERALMDHDDMQTMLHEFGHLLHSLFAGHHRWVGVGGIRTEHDFVEAPSQMLEEWAWDPKVLQTFAKNEKGEPIPTEMVTQMKRPKDYGEGLRTRRQMVYADLSLSIHDRDPQALDPDAVMADLVKKYQPFPFVPGTHFSCSFGHLDGYSAVYYTYMWSLVIAKDMFSHFDKSNLLDPTMAIRYRKTVLEPGGSKPAAELVKDFLGRPFNSNAFEKWLNQDETKTSMN</sequence>
<evidence type="ECO:0000259" key="8">
    <source>
        <dbReference type="Pfam" id="PF01432"/>
    </source>
</evidence>
<comment type="cofactor">
    <cofactor evidence="7">
        <name>Zn(2+)</name>
        <dbReference type="ChEBI" id="CHEBI:29105"/>
    </cofactor>
    <text evidence="7">Binds 1 zinc ion.</text>
</comment>
<dbReference type="GO" id="GO:0004222">
    <property type="term" value="F:metalloendopeptidase activity"/>
    <property type="evidence" value="ECO:0007669"/>
    <property type="project" value="InterPro"/>
</dbReference>
<keyword evidence="5 7" id="KW-0862">Zinc</keyword>
<dbReference type="CDD" id="cd06455">
    <property type="entry name" value="M3A_TOP"/>
    <property type="match status" value="1"/>
</dbReference>
<gene>
    <name evidence="9" type="ORF">E6K80_12620</name>
</gene>
<dbReference type="AlphaFoldDB" id="A0A538TZU5"/>
<keyword evidence="6 7" id="KW-0482">Metalloprotease</keyword>
<comment type="similarity">
    <text evidence="1 7">Belongs to the peptidase M3 family.</text>
</comment>
<dbReference type="Gene3D" id="3.40.390.10">
    <property type="entry name" value="Collagenase (Catalytic Domain)"/>
    <property type="match status" value="1"/>
</dbReference>
<organism evidence="9 10">
    <name type="scientific">Eiseniibacteriota bacterium</name>
    <dbReference type="NCBI Taxonomy" id="2212470"/>
    <lineage>
        <taxon>Bacteria</taxon>
        <taxon>Candidatus Eiseniibacteriota</taxon>
    </lineage>
</organism>
<name>A0A538TZU5_UNCEI</name>
<evidence type="ECO:0000313" key="9">
    <source>
        <dbReference type="EMBL" id="TMQ69164.1"/>
    </source>
</evidence>
<evidence type="ECO:0000256" key="3">
    <source>
        <dbReference type="ARBA" id="ARBA00022723"/>
    </source>
</evidence>
<evidence type="ECO:0000256" key="6">
    <source>
        <dbReference type="ARBA" id="ARBA00023049"/>
    </source>
</evidence>
<dbReference type="PANTHER" id="PTHR11804:SF84">
    <property type="entry name" value="SACCHAROLYSIN"/>
    <property type="match status" value="1"/>
</dbReference>
<dbReference type="GO" id="GO:0006508">
    <property type="term" value="P:proteolysis"/>
    <property type="evidence" value="ECO:0007669"/>
    <property type="project" value="UniProtKB-KW"/>
</dbReference>
<proteinExistence type="inferred from homology"/>
<dbReference type="InterPro" id="IPR024079">
    <property type="entry name" value="MetalloPept_cat_dom_sf"/>
</dbReference>
<dbReference type="GO" id="GO:0006518">
    <property type="term" value="P:peptide metabolic process"/>
    <property type="evidence" value="ECO:0007669"/>
    <property type="project" value="TreeGrafter"/>
</dbReference>
<dbReference type="Gene3D" id="1.10.1370.10">
    <property type="entry name" value="Neurolysin, domain 3"/>
    <property type="match status" value="1"/>
</dbReference>
<evidence type="ECO:0000256" key="4">
    <source>
        <dbReference type="ARBA" id="ARBA00022801"/>
    </source>
</evidence>
<dbReference type="PANTHER" id="PTHR11804">
    <property type="entry name" value="PROTEASE M3 THIMET OLIGOPEPTIDASE-RELATED"/>
    <property type="match status" value="1"/>
</dbReference>
<evidence type="ECO:0000256" key="7">
    <source>
        <dbReference type="RuleBase" id="RU003435"/>
    </source>
</evidence>
<dbReference type="InterPro" id="IPR045090">
    <property type="entry name" value="Pept_M3A_M3B"/>
</dbReference>
<keyword evidence="4 7" id="KW-0378">Hydrolase</keyword>
<reference evidence="9 10" key="1">
    <citation type="journal article" date="2019" name="Nat. Microbiol.">
        <title>Mediterranean grassland soil C-N compound turnover is dependent on rainfall and depth, and is mediated by genomically divergent microorganisms.</title>
        <authorList>
            <person name="Diamond S."/>
            <person name="Andeer P.F."/>
            <person name="Li Z."/>
            <person name="Crits-Christoph A."/>
            <person name="Burstein D."/>
            <person name="Anantharaman K."/>
            <person name="Lane K.R."/>
            <person name="Thomas B.C."/>
            <person name="Pan C."/>
            <person name="Northen T.R."/>
            <person name="Banfield J.F."/>
        </authorList>
    </citation>
    <scope>NUCLEOTIDE SEQUENCE [LARGE SCALE GENOMIC DNA]</scope>
    <source>
        <strain evidence="9">WS_10</strain>
    </source>
</reference>
<dbReference type="EMBL" id="VBPA01000333">
    <property type="protein sequence ID" value="TMQ69164.1"/>
    <property type="molecule type" value="Genomic_DNA"/>
</dbReference>
<evidence type="ECO:0000256" key="5">
    <source>
        <dbReference type="ARBA" id="ARBA00022833"/>
    </source>
</evidence>
<dbReference type="InterPro" id="IPR001567">
    <property type="entry name" value="Pept_M3A_M3B_dom"/>
</dbReference>
<accession>A0A538TZU5</accession>
<evidence type="ECO:0000256" key="2">
    <source>
        <dbReference type="ARBA" id="ARBA00022670"/>
    </source>
</evidence>
<dbReference type="GO" id="GO:0046872">
    <property type="term" value="F:metal ion binding"/>
    <property type="evidence" value="ECO:0007669"/>
    <property type="project" value="UniProtKB-UniRule"/>
</dbReference>
<evidence type="ECO:0000313" key="10">
    <source>
        <dbReference type="Proteomes" id="UP000319836"/>
    </source>
</evidence>
<comment type="caution">
    <text evidence="9">The sequence shown here is derived from an EMBL/GenBank/DDBJ whole genome shotgun (WGS) entry which is preliminary data.</text>
</comment>
<dbReference type="Pfam" id="PF01432">
    <property type="entry name" value="Peptidase_M3"/>
    <property type="match status" value="1"/>
</dbReference>
<keyword evidence="3 7" id="KW-0479">Metal-binding</keyword>
<dbReference type="InterPro" id="IPR024077">
    <property type="entry name" value="Neurolysin/TOP_dom2"/>
</dbReference>
<dbReference type="SUPFAM" id="SSF55486">
    <property type="entry name" value="Metalloproteases ('zincins'), catalytic domain"/>
    <property type="match status" value="1"/>
</dbReference>
<keyword evidence="2 7" id="KW-0645">Protease</keyword>
<evidence type="ECO:0000256" key="1">
    <source>
        <dbReference type="ARBA" id="ARBA00006040"/>
    </source>
</evidence>
<protein>
    <submittedName>
        <fullName evidence="9">Zn-dependent oligopeptidase</fullName>
    </submittedName>
</protein>
<dbReference type="Gene3D" id="1.10.1370.40">
    <property type="match status" value="1"/>
</dbReference>
<dbReference type="Proteomes" id="UP000319836">
    <property type="component" value="Unassembled WGS sequence"/>
</dbReference>